<evidence type="ECO:0000256" key="1">
    <source>
        <dbReference type="ARBA" id="ARBA00023157"/>
    </source>
</evidence>
<feature type="signal peptide" evidence="3">
    <location>
        <begin position="1"/>
        <end position="18"/>
    </location>
</feature>
<dbReference type="Gene3D" id="3.10.250.10">
    <property type="entry name" value="SRCR-like domain"/>
    <property type="match status" value="2"/>
</dbReference>
<dbReference type="PRINTS" id="PR00258">
    <property type="entry name" value="SPERACTRCPTR"/>
</dbReference>
<sequence>MDLTVFVYLVFFLSVVNGKLQVSLSNQYFGKVEIDGSFVCGGEDIFSFEEAAMICRHLGFSGGLPLPAAKLEASFMIGINCSGSEDTISQCKTSSLLCPSVNKWEEEKKVGVARVLCYQKSGESEGRIHVRSGLGRITVSQYGLYASVCADSWTDVETEVTCKMLGYRGGVAFDINKSAPDEFVLFGKVTCFGNESSYFDCYSRGTECRESYAVNAGVLCYNNYAPYIQFNGSLGLYEVVIDNYTVMYCSQTHFYPPSTHAPNTANPVNTIPCKNIVILDQRIRKTTDKSEISFPIRHLCKSRETPLYNCNGAWSFSSEWKSKHPESFMCETPWVSSGTLYTC</sequence>
<proteinExistence type="predicted"/>
<keyword evidence="1 2" id="KW-1015">Disulfide bond</keyword>
<dbReference type="PANTHER" id="PTHR48071:SF18">
    <property type="entry name" value="DELETED IN MALIGNANT BRAIN TUMORS 1 PROTEIN-RELATED"/>
    <property type="match status" value="1"/>
</dbReference>
<dbReference type="OrthoDB" id="6108834at2759"/>
<keyword evidence="5" id="KW-1185">Reference proteome</keyword>
<evidence type="ECO:0000259" key="4">
    <source>
        <dbReference type="PROSITE" id="PS50287"/>
    </source>
</evidence>
<dbReference type="PROSITE" id="PS50287">
    <property type="entry name" value="SRCR_2"/>
    <property type="match status" value="2"/>
</dbReference>
<reference evidence="6" key="1">
    <citation type="submission" date="2025-08" db="UniProtKB">
        <authorList>
            <consortium name="RefSeq"/>
        </authorList>
    </citation>
    <scope>IDENTIFICATION</scope>
    <source>
        <tissue evidence="6">Whole sample</tissue>
    </source>
</reference>
<organism evidence="5 6">
    <name type="scientific">Crassostrea virginica</name>
    <name type="common">Eastern oyster</name>
    <dbReference type="NCBI Taxonomy" id="6565"/>
    <lineage>
        <taxon>Eukaryota</taxon>
        <taxon>Metazoa</taxon>
        <taxon>Spiralia</taxon>
        <taxon>Lophotrochozoa</taxon>
        <taxon>Mollusca</taxon>
        <taxon>Bivalvia</taxon>
        <taxon>Autobranchia</taxon>
        <taxon>Pteriomorphia</taxon>
        <taxon>Ostreida</taxon>
        <taxon>Ostreoidea</taxon>
        <taxon>Ostreidae</taxon>
        <taxon>Crassostrea</taxon>
    </lineage>
</organism>
<comment type="caution">
    <text evidence="2">Lacks conserved residue(s) required for the propagation of feature annotation.</text>
</comment>
<dbReference type="InterPro" id="IPR001190">
    <property type="entry name" value="SRCR"/>
</dbReference>
<dbReference type="Pfam" id="PF00530">
    <property type="entry name" value="SRCR"/>
    <property type="match status" value="2"/>
</dbReference>
<feature type="domain" description="SRCR" evidence="4">
    <location>
        <begin position="113"/>
        <end position="221"/>
    </location>
</feature>
<feature type="disulfide bond" evidence="2">
    <location>
        <begin position="191"/>
        <end position="201"/>
    </location>
</feature>
<dbReference type="SMART" id="SM00202">
    <property type="entry name" value="SR"/>
    <property type="match status" value="2"/>
</dbReference>
<dbReference type="RefSeq" id="XP_022307504.1">
    <property type="nucleotide sequence ID" value="XM_022451796.1"/>
</dbReference>
<name>A0A8B8BXC5_CRAVI</name>
<evidence type="ECO:0000256" key="2">
    <source>
        <dbReference type="PROSITE-ProRule" id="PRU00196"/>
    </source>
</evidence>
<dbReference type="GeneID" id="111113500"/>
<dbReference type="InterPro" id="IPR036772">
    <property type="entry name" value="SRCR-like_dom_sf"/>
</dbReference>
<gene>
    <name evidence="6" type="primary">LOC111113500</name>
</gene>
<dbReference type="GO" id="GO:0016020">
    <property type="term" value="C:membrane"/>
    <property type="evidence" value="ECO:0007669"/>
    <property type="project" value="InterPro"/>
</dbReference>
<feature type="domain" description="SRCR" evidence="4">
    <location>
        <begin position="7"/>
        <end position="118"/>
    </location>
</feature>
<dbReference type="AlphaFoldDB" id="A0A8B8BXC5"/>
<feature type="chain" id="PRO_5034753881" evidence="3">
    <location>
        <begin position="19"/>
        <end position="343"/>
    </location>
</feature>
<feature type="disulfide bond" evidence="2">
    <location>
        <begin position="81"/>
        <end position="91"/>
    </location>
</feature>
<dbReference type="Proteomes" id="UP000694844">
    <property type="component" value="Chromosome 9"/>
</dbReference>
<evidence type="ECO:0000313" key="6">
    <source>
        <dbReference type="RefSeq" id="XP_022307504.1"/>
    </source>
</evidence>
<evidence type="ECO:0000256" key="3">
    <source>
        <dbReference type="SAM" id="SignalP"/>
    </source>
</evidence>
<dbReference type="KEGG" id="cvn:111113500"/>
<keyword evidence="3" id="KW-0732">Signal</keyword>
<dbReference type="PANTHER" id="PTHR48071">
    <property type="entry name" value="SRCR DOMAIN-CONTAINING PROTEIN"/>
    <property type="match status" value="1"/>
</dbReference>
<protein>
    <submittedName>
        <fullName evidence="6">Scavenger receptor cysteine-rich type 1 protein M130-like</fullName>
    </submittedName>
</protein>
<evidence type="ECO:0000313" key="5">
    <source>
        <dbReference type="Proteomes" id="UP000694844"/>
    </source>
</evidence>
<accession>A0A8B8BXC5</accession>
<dbReference type="SUPFAM" id="SSF56487">
    <property type="entry name" value="SRCR-like"/>
    <property type="match status" value="2"/>
</dbReference>